<proteinExistence type="predicted"/>
<evidence type="ECO:0000256" key="1">
    <source>
        <dbReference type="SAM" id="MobiDB-lite"/>
    </source>
</evidence>
<dbReference type="InParanoid" id="A0A2K2DMI2"/>
<evidence type="ECO:0000313" key="4">
    <source>
        <dbReference type="Proteomes" id="UP000008810"/>
    </source>
</evidence>
<reference evidence="3" key="3">
    <citation type="submission" date="2018-08" db="UniProtKB">
        <authorList>
            <consortium name="EnsemblPlants"/>
        </authorList>
    </citation>
    <scope>IDENTIFICATION</scope>
    <source>
        <strain evidence="3">cv. Bd21</strain>
    </source>
</reference>
<reference evidence="2 3" key="1">
    <citation type="journal article" date="2010" name="Nature">
        <title>Genome sequencing and analysis of the model grass Brachypodium distachyon.</title>
        <authorList>
            <consortium name="International Brachypodium Initiative"/>
        </authorList>
    </citation>
    <scope>NUCLEOTIDE SEQUENCE [LARGE SCALE GENOMIC DNA]</scope>
    <source>
        <strain evidence="2 3">Bd21</strain>
    </source>
</reference>
<feature type="region of interest" description="Disordered" evidence="1">
    <location>
        <begin position="24"/>
        <end position="51"/>
    </location>
</feature>
<sequence>MTHALEPPKSFFFSFFSPSHPVVHPPLPQRHRPAPAASPEQDGPSGSSSWQRFAANFLSPSFRPTEQQRLQCHPAAPSCFAAQLLAEQ</sequence>
<dbReference type="AlphaFoldDB" id="A0A2K2DMI2"/>
<evidence type="ECO:0000313" key="2">
    <source>
        <dbReference type="EMBL" id="PNT75480.1"/>
    </source>
</evidence>
<organism evidence="2">
    <name type="scientific">Brachypodium distachyon</name>
    <name type="common">Purple false brome</name>
    <name type="synonym">Trachynia distachya</name>
    <dbReference type="NCBI Taxonomy" id="15368"/>
    <lineage>
        <taxon>Eukaryota</taxon>
        <taxon>Viridiplantae</taxon>
        <taxon>Streptophyta</taxon>
        <taxon>Embryophyta</taxon>
        <taxon>Tracheophyta</taxon>
        <taxon>Spermatophyta</taxon>
        <taxon>Magnoliopsida</taxon>
        <taxon>Liliopsida</taxon>
        <taxon>Poales</taxon>
        <taxon>Poaceae</taxon>
        <taxon>BOP clade</taxon>
        <taxon>Pooideae</taxon>
        <taxon>Stipodae</taxon>
        <taxon>Brachypodieae</taxon>
        <taxon>Brachypodium</taxon>
    </lineage>
</organism>
<protein>
    <submittedName>
        <fullName evidence="2 3">Uncharacterized protein</fullName>
    </submittedName>
</protein>
<accession>A0A2K2DMI2</accession>
<dbReference type="EMBL" id="CM000880">
    <property type="protein sequence ID" value="PNT75480.1"/>
    <property type="molecule type" value="Genomic_DNA"/>
</dbReference>
<reference evidence="2" key="2">
    <citation type="submission" date="2017-06" db="EMBL/GenBank/DDBJ databases">
        <title>WGS assembly of Brachypodium distachyon.</title>
        <authorList>
            <consortium name="The International Brachypodium Initiative"/>
            <person name="Lucas S."/>
            <person name="Harmon-Smith M."/>
            <person name="Lail K."/>
            <person name="Tice H."/>
            <person name="Grimwood J."/>
            <person name="Bruce D."/>
            <person name="Barry K."/>
            <person name="Shu S."/>
            <person name="Lindquist E."/>
            <person name="Wang M."/>
            <person name="Pitluck S."/>
            <person name="Vogel J.P."/>
            <person name="Garvin D.F."/>
            <person name="Mockler T.C."/>
            <person name="Schmutz J."/>
            <person name="Rokhsar D."/>
            <person name="Bevan M.W."/>
        </authorList>
    </citation>
    <scope>NUCLEOTIDE SEQUENCE</scope>
    <source>
        <strain evidence="2">Bd21</strain>
    </source>
</reference>
<evidence type="ECO:0000313" key="3">
    <source>
        <dbReference type="EnsemblPlants" id="PNT75480"/>
    </source>
</evidence>
<keyword evidence="4" id="KW-1185">Reference proteome</keyword>
<name>A0A2K2DMI2_BRADI</name>
<dbReference type="EnsemblPlants" id="PNT75480">
    <property type="protein sequence ID" value="PNT75480"/>
    <property type="gene ID" value="BRADI_1g33220v3"/>
</dbReference>
<dbReference type="Gramene" id="PNT75480">
    <property type="protein sequence ID" value="PNT75480"/>
    <property type="gene ID" value="BRADI_1g33220v3"/>
</dbReference>
<dbReference type="Proteomes" id="UP000008810">
    <property type="component" value="Chromosome 1"/>
</dbReference>
<gene>
    <name evidence="2" type="ORF">BRADI_1g33220v3</name>
</gene>